<protein>
    <submittedName>
        <fullName evidence="1">Uncharacterized protein</fullName>
    </submittedName>
</protein>
<accession>A0AAD8PL59</accession>
<dbReference type="RefSeq" id="XP_060407542.1">
    <property type="nucleotide sequence ID" value="XM_060561741.1"/>
</dbReference>
<evidence type="ECO:0000313" key="2">
    <source>
        <dbReference type="Proteomes" id="UP001230504"/>
    </source>
</evidence>
<dbReference type="Proteomes" id="UP001230504">
    <property type="component" value="Unassembled WGS sequence"/>
</dbReference>
<dbReference type="GeneID" id="85445981"/>
<organism evidence="1 2">
    <name type="scientific">Colletotrichum navitas</name>
    <dbReference type="NCBI Taxonomy" id="681940"/>
    <lineage>
        <taxon>Eukaryota</taxon>
        <taxon>Fungi</taxon>
        <taxon>Dikarya</taxon>
        <taxon>Ascomycota</taxon>
        <taxon>Pezizomycotina</taxon>
        <taxon>Sordariomycetes</taxon>
        <taxon>Hypocreomycetidae</taxon>
        <taxon>Glomerellales</taxon>
        <taxon>Glomerellaceae</taxon>
        <taxon>Colletotrichum</taxon>
        <taxon>Colletotrichum graminicola species complex</taxon>
    </lineage>
</organism>
<dbReference type="EMBL" id="JAHLJV010000144">
    <property type="protein sequence ID" value="KAK1566369.1"/>
    <property type="molecule type" value="Genomic_DNA"/>
</dbReference>
<dbReference type="AlphaFoldDB" id="A0AAD8PL59"/>
<keyword evidence="2" id="KW-1185">Reference proteome</keyword>
<evidence type="ECO:0000313" key="1">
    <source>
        <dbReference type="EMBL" id="KAK1566369.1"/>
    </source>
</evidence>
<gene>
    <name evidence="1" type="ORF">LY79DRAFT_594985</name>
</gene>
<reference evidence="1" key="1">
    <citation type="submission" date="2021-06" db="EMBL/GenBank/DDBJ databases">
        <title>Comparative genomics, transcriptomics and evolutionary studies reveal genomic signatures of adaptation to plant cell wall in hemibiotrophic fungi.</title>
        <authorList>
            <consortium name="DOE Joint Genome Institute"/>
            <person name="Baroncelli R."/>
            <person name="Diaz J.F."/>
            <person name="Benocci T."/>
            <person name="Peng M."/>
            <person name="Battaglia E."/>
            <person name="Haridas S."/>
            <person name="Andreopoulos W."/>
            <person name="Labutti K."/>
            <person name="Pangilinan J."/>
            <person name="Floch G.L."/>
            <person name="Makela M.R."/>
            <person name="Henrissat B."/>
            <person name="Grigoriev I.V."/>
            <person name="Crouch J.A."/>
            <person name="De Vries R.P."/>
            <person name="Sukno S.A."/>
            <person name="Thon M.R."/>
        </authorList>
    </citation>
    <scope>NUCLEOTIDE SEQUENCE</scope>
    <source>
        <strain evidence="1">CBS 125086</strain>
    </source>
</reference>
<proteinExistence type="predicted"/>
<comment type="caution">
    <text evidence="1">The sequence shown here is derived from an EMBL/GenBank/DDBJ whole genome shotgun (WGS) entry which is preliminary data.</text>
</comment>
<sequence>MVIINTQKKRVPFAASLLRTCRTIHAEARGIFYSQAIIIGGQVDPVVWLRGIGPGNRFYLRNMHLGSTMGFDLPRKNCQAVTRKVAKFLADAPNLKSLEIRAMRIPDIDWDLHKDLNGQMQQRPWFIAAQHIAKLIYDEFRPVFSAALSRGQTPQQLCTSVKAHRNLFSGQSDQGRAFATDVLALRLNQWEIAGAEAEVAEHLKLLLERNLRHRCHPRFKQQPGIV</sequence>
<name>A0AAD8PL59_9PEZI</name>